<accession>A0A0C9UF32</accession>
<dbReference type="EMBL" id="KN837329">
    <property type="protein sequence ID" value="KIJ27627.1"/>
    <property type="molecule type" value="Genomic_DNA"/>
</dbReference>
<evidence type="ECO:0000256" key="2">
    <source>
        <dbReference type="SAM" id="Phobius"/>
    </source>
</evidence>
<reference evidence="3 4" key="1">
    <citation type="submission" date="2014-06" db="EMBL/GenBank/DDBJ databases">
        <title>Evolutionary Origins and Diversification of the Mycorrhizal Mutualists.</title>
        <authorList>
            <consortium name="DOE Joint Genome Institute"/>
            <consortium name="Mycorrhizal Genomics Consortium"/>
            <person name="Kohler A."/>
            <person name="Kuo A."/>
            <person name="Nagy L.G."/>
            <person name="Floudas D."/>
            <person name="Copeland A."/>
            <person name="Barry K.W."/>
            <person name="Cichocki N."/>
            <person name="Veneault-Fourrey C."/>
            <person name="LaButti K."/>
            <person name="Lindquist E.A."/>
            <person name="Lipzen A."/>
            <person name="Lundell T."/>
            <person name="Morin E."/>
            <person name="Murat C."/>
            <person name="Riley R."/>
            <person name="Ohm R."/>
            <person name="Sun H."/>
            <person name="Tunlid A."/>
            <person name="Henrissat B."/>
            <person name="Grigoriev I.V."/>
            <person name="Hibbett D.S."/>
            <person name="Martin F."/>
        </authorList>
    </citation>
    <scope>NUCLEOTIDE SEQUENCE [LARGE SCALE GENOMIC DNA]</scope>
    <source>
        <strain evidence="3 4">SS14</strain>
    </source>
</reference>
<feature type="compositionally biased region" description="Basic and acidic residues" evidence="1">
    <location>
        <begin position="93"/>
        <end position="130"/>
    </location>
</feature>
<keyword evidence="2" id="KW-1133">Transmembrane helix</keyword>
<feature type="transmembrane region" description="Helical" evidence="2">
    <location>
        <begin position="6"/>
        <end position="22"/>
    </location>
</feature>
<keyword evidence="2" id="KW-0472">Membrane</keyword>
<evidence type="ECO:0000313" key="3">
    <source>
        <dbReference type="EMBL" id="KIJ27627.1"/>
    </source>
</evidence>
<gene>
    <name evidence="3" type="ORF">M422DRAFT_54950</name>
</gene>
<feature type="region of interest" description="Disordered" evidence="1">
    <location>
        <begin position="84"/>
        <end position="130"/>
    </location>
</feature>
<sequence length="130" mass="14442">MLAKQVRASGFAVGIIAATIVAREKWNKMPAPELLMIGFAALFAFVTIYCIVEPALALESGNSIGNGLQAQIFNDSMVQRDETRMNKPLGISKENRQAKGECTERRNKKQERIAYFKEESTSEGGMDKRI</sequence>
<proteinExistence type="predicted"/>
<evidence type="ECO:0000256" key="1">
    <source>
        <dbReference type="SAM" id="MobiDB-lite"/>
    </source>
</evidence>
<keyword evidence="2" id="KW-0812">Transmembrane</keyword>
<protein>
    <submittedName>
        <fullName evidence="3">Uncharacterized protein</fullName>
    </submittedName>
</protein>
<organism evidence="3 4">
    <name type="scientific">Sphaerobolus stellatus (strain SS14)</name>
    <dbReference type="NCBI Taxonomy" id="990650"/>
    <lineage>
        <taxon>Eukaryota</taxon>
        <taxon>Fungi</taxon>
        <taxon>Dikarya</taxon>
        <taxon>Basidiomycota</taxon>
        <taxon>Agaricomycotina</taxon>
        <taxon>Agaricomycetes</taxon>
        <taxon>Phallomycetidae</taxon>
        <taxon>Geastrales</taxon>
        <taxon>Sphaerobolaceae</taxon>
        <taxon>Sphaerobolus</taxon>
    </lineage>
</organism>
<dbReference type="AlphaFoldDB" id="A0A0C9UF32"/>
<dbReference type="Proteomes" id="UP000054279">
    <property type="component" value="Unassembled WGS sequence"/>
</dbReference>
<dbReference type="HOGENOM" id="CLU_1939470_0_0_1"/>
<keyword evidence="4" id="KW-1185">Reference proteome</keyword>
<evidence type="ECO:0000313" key="4">
    <source>
        <dbReference type="Proteomes" id="UP000054279"/>
    </source>
</evidence>
<feature type="transmembrane region" description="Helical" evidence="2">
    <location>
        <begin position="34"/>
        <end position="56"/>
    </location>
</feature>
<name>A0A0C9UF32_SPHS4</name>